<feature type="transmembrane region" description="Helical" evidence="6">
    <location>
        <begin position="316"/>
        <end position="338"/>
    </location>
</feature>
<reference evidence="7 8" key="1">
    <citation type="submission" date="2019-02" db="EMBL/GenBank/DDBJ databases">
        <title>Genomic Encyclopedia of Type Strains, Phase IV (KMG-IV): sequencing the most valuable type-strain genomes for metagenomic binning, comparative biology and taxonomic classification.</title>
        <authorList>
            <person name="Goeker M."/>
        </authorList>
    </citation>
    <scope>NUCLEOTIDE SEQUENCE [LARGE SCALE GENOMIC DNA]</scope>
    <source>
        <strain evidence="7 8">DSM 101727</strain>
    </source>
</reference>
<evidence type="ECO:0000313" key="8">
    <source>
        <dbReference type="Proteomes" id="UP000294257"/>
    </source>
</evidence>
<dbReference type="InterPro" id="IPR036259">
    <property type="entry name" value="MFS_trans_sf"/>
</dbReference>
<accession>A0A4Q7KRH7</accession>
<evidence type="ECO:0000256" key="2">
    <source>
        <dbReference type="ARBA" id="ARBA00022475"/>
    </source>
</evidence>
<comment type="caution">
    <text evidence="7">The sequence shown here is derived from an EMBL/GenBank/DDBJ whole genome shotgun (WGS) entry which is preliminary data.</text>
</comment>
<sequence length="419" mass="43163">MASGTQPGSFSAVLAISEFRALWLAELLSVLGDQLARVSLAVLVFYRTDSAALTGLTYALTYIPTLLGGVLLAGWGDRRSRRDVMVITDFVRAVLVALMVVPGMPLWLLCVLVATTTLFGGPFKAAQQAALPTVLHGEQYTVGMAIRNITMQSAQVLGFAGGGILVAAISPSVGLAVNAATFAISGMLVRYGVRNRPPAATAPGDARESFLSSTTSGARLVWRDPRLRTLVALNWLAGFYVVPETIAAPYAASLGAGTAAIGLLMAADPIGSVIGGVVFGKWVSERTQARIIGLLGVAAGIPLVCCWLYPGLVPSMILFAISGMLATGYNIQGVVQFMRRLPDERRAQGAGLNSTGLVTVQGLGAAAGGVLADLVGPAHTIAIAGTAGTLVAIPIAMAWSRIHAAEPVSVGAVAAEGRS</sequence>
<dbReference type="GO" id="GO:0005886">
    <property type="term" value="C:plasma membrane"/>
    <property type="evidence" value="ECO:0007669"/>
    <property type="project" value="UniProtKB-SubCell"/>
</dbReference>
<dbReference type="PANTHER" id="PTHR23513">
    <property type="entry name" value="INTEGRAL MEMBRANE EFFLUX PROTEIN-RELATED"/>
    <property type="match status" value="1"/>
</dbReference>
<protein>
    <submittedName>
        <fullName evidence="7">Putative MFS family arabinose efflux permease</fullName>
    </submittedName>
</protein>
<name>A0A4Q7KRH7_9PSEU</name>
<keyword evidence="8" id="KW-1185">Reference proteome</keyword>
<keyword evidence="4 6" id="KW-1133">Transmembrane helix</keyword>
<dbReference type="EMBL" id="SGWQ01000004">
    <property type="protein sequence ID" value="RZS39114.1"/>
    <property type="molecule type" value="Genomic_DNA"/>
</dbReference>
<proteinExistence type="predicted"/>
<dbReference type="Pfam" id="PF07690">
    <property type="entry name" value="MFS_1"/>
    <property type="match status" value="2"/>
</dbReference>
<dbReference type="OrthoDB" id="3227279at2"/>
<dbReference type="RefSeq" id="WP_130344687.1">
    <property type="nucleotide sequence ID" value="NZ_SGWQ01000004.1"/>
</dbReference>
<feature type="transmembrane region" description="Helical" evidence="6">
    <location>
        <begin position="258"/>
        <end position="279"/>
    </location>
</feature>
<feature type="transmembrane region" description="Helical" evidence="6">
    <location>
        <begin position="350"/>
        <end position="372"/>
    </location>
</feature>
<dbReference type="CDD" id="cd06173">
    <property type="entry name" value="MFS_MefA_like"/>
    <property type="match status" value="1"/>
</dbReference>
<evidence type="ECO:0000256" key="3">
    <source>
        <dbReference type="ARBA" id="ARBA00022692"/>
    </source>
</evidence>
<dbReference type="GO" id="GO:0022857">
    <property type="term" value="F:transmembrane transporter activity"/>
    <property type="evidence" value="ECO:0007669"/>
    <property type="project" value="InterPro"/>
</dbReference>
<gene>
    <name evidence="7" type="ORF">EV193_104327</name>
</gene>
<feature type="transmembrane region" description="Helical" evidence="6">
    <location>
        <begin position="93"/>
        <end position="114"/>
    </location>
</feature>
<dbReference type="InterPro" id="IPR011701">
    <property type="entry name" value="MFS"/>
</dbReference>
<keyword evidence="3 6" id="KW-0812">Transmembrane</keyword>
<dbReference type="Gene3D" id="1.20.1250.20">
    <property type="entry name" value="MFS general substrate transporter like domains"/>
    <property type="match status" value="1"/>
</dbReference>
<evidence type="ECO:0000256" key="6">
    <source>
        <dbReference type="SAM" id="Phobius"/>
    </source>
</evidence>
<feature type="transmembrane region" description="Helical" evidence="6">
    <location>
        <begin position="52"/>
        <end position="73"/>
    </location>
</feature>
<dbReference type="AlphaFoldDB" id="A0A4Q7KRH7"/>
<dbReference type="Proteomes" id="UP000294257">
    <property type="component" value="Unassembled WGS sequence"/>
</dbReference>
<comment type="subcellular location">
    <subcellularLocation>
        <location evidence="1">Cell membrane</location>
        <topology evidence="1">Multi-pass membrane protein</topology>
    </subcellularLocation>
</comment>
<feature type="transmembrane region" description="Helical" evidence="6">
    <location>
        <begin position="164"/>
        <end position="189"/>
    </location>
</feature>
<organism evidence="7 8">
    <name type="scientific">Herbihabitans rhizosphaerae</name>
    <dbReference type="NCBI Taxonomy" id="1872711"/>
    <lineage>
        <taxon>Bacteria</taxon>
        <taxon>Bacillati</taxon>
        <taxon>Actinomycetota</taxon>
        <taxon>Actinomycetes</taxon>
        <taxon>Pseudonocardiales</taxon>
        <taxon>Pseudonocardiaceae</taxon>
        <taxon>Herbihabitans</taxon>
    </lineage>
</organism>
<feature type="transmembrane region" description="Helical" evidence="6">
    <location>
        <begin position="378"/>
        <end position="399"/>
    </location>
</feature>
<evidence type="ECO:0000256" key="1">
    <source>
        <dbReference type="ARBA" id="ARBA00004651"/>
    </source>
</evidence>
<dbReference type="PANTHER" id="PTHR23513:SF11">
    <property type="entry name" value="STAPHYLOFERRIN A TRANSPORTER"/>
    <property type="match status" value="1"/>
</dbReference>
<dbReference type="SUPFAM" id="SSF103473">
    <property type="entry name" value="MFS general substrate transporter"/>
    <property type="match status" value="1"/>
</dbReference>
<evidence type="ECO:0000313" key="7">
    <source>
        <dbReference type="EMBL" id="RZS39114.1"/>
    </source>
</evidence>
<evidence type="ECO:0000256" key="4">
    <source>
        <dbReference type="ARBA" id="ARBA00022989"/>
    </source>
</evidence>
<keyword evidence="5 6" id="KW-0472">Membrane</keyword>
<keyword evidence="2" id="KW-1003">Cell membrane</keyword>
<evidence type="ECO:0000256" key="5">
    <source>
        <dbReference type="ARBA" id="ARBA00023136"/>
    </source>
</evidence>
<feature type="transmembrane region" description="Helical" evidence="6">
    <location>
        <begin position="291"/>
        <end position="310"/>
    </location>
</feature>
<feature type="transmembrane region" description="Helical" evidence="6">
    <location>
        <begin position="229"/>
        <end position="252"/>
    </location>
</feature>